<reference evidence="7" key="2">
    <citation type="journal article" date="2021" name="PeerJ">
        <title>Extensive microbial diversity within the chicken gut microbiome revealed by metagenomics and culture.</title>
        <authorList>
            <person name="Gilroy R."/>
            <person name="Ravi A."/>
            <person name="Getino M."/>
            <person name="Pursley I."/>
            <person name="Horton D.L."/>
            <person name="Alikhan N.F."/>
            <person name="Baker D."/>
            <person name="Gharbi K."/>
            <person name="Hall N."/>
            <person name="Watson M."/>
            <person name="Adriaenssens E.M."/>
            <person name="Foster-Nyarko E."/>
            <person name="Jarju S."/>
            <person name="Secka A."/>
            <person name="Antonio M."/>
            <person name="Oren A."/>
            <person name="Chaudhuri R.R."/>
            <person name="La Ragione R."/>
            <person name="Hildebrand F."/>
            <person name="Pallen M.J."/>
        </authorList>
    </citation>
    <scope>NUCLEOTIDE SEQUENCE</scope>
    <source>
        <strain evidence="7">17073</strain>
    </source>
</reference>
<comment type="subcellular location">
    <subcellularLocation>
        <location evidence="1">Membrane</location>
        <topology evidence="1">Multi-pass membrane protein</topology>
    </subcellularLocation>
</comment>
<protein>
    <submittedName>
        <fullName evidence="7">MFS transporter</fullName>
    </submittedName>
</protein>
<evidence type="ECO:0000313" key="8">
    <source>
        <dbReference type="Proteomes" id="UP000824076"/>
    </source>
</evidence>
<sequence>MRKATTRNPWAWIPTLYFAQGIPFIFINMVTMVLFTQLGMSETDAALYTGWLYLPWVIKPFWGPIVDVLKTKRWWTVVMQVCVAVGLACIAFTMPLPNKAEIAEGVPVSAFAVCLFFYFITAFCSATHDIASDGFYMLALNTNQQSMFVGIRSTFYRCANVFGQGGLVMIAGALEAYFDTAHAWMWTVASCAVFFGVVSIWHMFILPVPAADKPVGEAGQGISSILKGFAGSFVTFFKKKHVVLAMLFMLLYRLPEAQVVKLCQPFLLADRAAGGLGMSQMEVGFAYGTLAIIGLTVGGIIGGICASRGGLRKWIWPMALATSLNCVAYIILSTLQPDYSTVAGKAITFSAIILEQFAYGFGFTAFMLFMMYFAEGPYKTSHYAICTAFMALGMMLPGMAAGWIKEVMLGNSYVNFFFWVLGCNLATWLVTALVRRHIDPSYGAKH</sequence>
<evidence type="ECO:0000256" key="1">
    <source>
        <dbReference type="ARBA" id="ARBA00004141"/>
    </source>
</evidence>
<proteinExistence type="predicted"/>
<dbReference type="GO" id="GO:0022857">
    <property type="term" value="F:transmembrane transporter activity"/>
    <property type="evidence" value="ECO:0007669"/>
    <property type="project" value="InterPro"/>
</dbReference>
<dbReference type="InterPro" id="IPR004752">
    <property type="entry name" value="AmpG_permease/AT-1"/>
</dbReference>
<evidence type="ECO:0000256" key="4">
    <source>
        <dbReference type="ARBA" id="ARBA00022989"/>
    </source>
</evidence>
<dbReference type="InterPro" id="IPR036259">
    <property type="entry name" value="MFS_trans_sf"/>
</dbReference>
<dbReference type="InterPro" id="IPR011701">
    <property type="entry name" value="MFS"/>
</dbReference>
<keyword evidence="3 6" id="KW-0812">Transmembrane</keyword>
<dbReference type="Gene3D" id="1.20.1250.20">
    <property type="entry name" value="MFS general substrate transporter like domains"/>
    <property type="match status" value="1"/>
</dbReference>
<feature type="transmembrane region" description="Helical" evidence="6">
    <location>
        <begin position="106"/>
        <end position="127"/>
    </location>
</feature>
<keyword evidence="2" id="KW-0813">Transport</keyword>
<feature type="transmembrane region" description="Helical" evidence="6">
    <location>
        <begin position="184"/>
        <end position="208"/>
    </location>
</feature>
<dbReference type="GO" id="GO:0016020">
    <property type="term" value="C:membrane"/>
    <property type="evidence" value="ECO:0007669"/>
    <property type="project" value="UniProtKB-SubCell"/>
</dbReference>
<evidence type="ECO:0000256" key="5">
    <source>
        <dbReference type="ARBA" id="ARBA00023136"/>
    </source>
</evidence>
<feature type="transmembrane region" description="Helical" evidence="6">
    <location>
        <begin position="416"/>
        <end position="434"/>
    </location>
</feature>
<dbReference type="Pfam" id="PF07690">
    <property type="entry name" value="MFS_1"/>
    <property type="match status" value="1"/>
</dbReference>
<feature type="transmembrane region" description="Helical" evidence="6">
    <location>
        <begin position="45"/>
        <end position="62"/>
    </location>
</feature>
<evidence type="ECO:0000256" key="2">
    <source>
        <dbReference type="ARBA" id="ARBA00022448"/>
    </source>
</evidence>
<accession>A0A9D1IL21</accession>
<keyword evidence="4 6" id="KW-1133">Transmembrane helix</keyword>
<dbReference type="PANTHER" id="PTHR12778:SF10">
    <property type="entry name" value="MAJOR FACILITATOR SUPERFAMILY DOMAIN-CONTAINING PROTEIN 3"/>
    <property type="match status" value="1"/>
</dbReference>
<feature type="transmembrane region" description="Helical" evidence="6">
    <location>
        <begin position="74"/>
        <end position="94"/>
    </location>
</feature>
<feature type="transmembrane region" description="Helical" evidence="6">
    <location>
        <begin position="383"/>
        <end position="404"/>
    </location>
</feature>
<evidence type="ECO:0000256" key="6">
    <source>
        <dbReference type="SAM" id="Phobius"/>
    </source>
</evidence>
<dbReference type="SUPFAM" id="SSF103473">
    <property type="entry name" value="MFS general substrate transporter"/>
    <property type="match status" value="1"/>
</dbReference>
<evidence type="ECO:0000256" key="3">
    <source>
        <dbReference type="ARBA" id="ARBA00022692"/>
    </source>
</evidence>
<evidence type="ECO:0000313" key="7">
    <source>
        <dbReference type="EMBL" id="HIU38925.1"/>
    </source>
</evidence>
<dbReference type="EMBL" id="DVMS01000131">
    <property type="protein sequence ID" value="HIU38925.1"/>
    <property type="molecule type" value="Genomic_DNA"/>
</dbReference>
<dbReference type="PANTHER" id="PTHR12778">
    <property type="entry name" value="SOLUTE CARRIER FAMILY 33 ACETYL-COA TRANSPORTER -RELATED"/>
    <property type="match status" value="1"/>
</dbReference>
<feature type="transmembrane region" description="Helical" evidence="6">
    <location>
        <begin position="347"/>
        <end position="371"/>
    </location>
</feature>
<feature type="transmembrane region" description="Helical" evidence="6">
    <location>
        <begin position="12"/>
        <end position="39"/>
    </location>
</feature>
<feature type="transmembrane region" description="Helical" evidence="6">
    <location>
        <begin position="285"/>
        <end position="307"/>
    </location>
</feature>
<reference evidence="7" key="1">
    <citation type="submission" date="2020-10" db="EMBL/GenBank/DDBJ databases">
        <authorList>
            <person name="Gilroy R."/>
        </authorList>
    </citation>
    <scope>NUCLEOTIDE SEQUENCE</scope>
    <source>
        <strain evidence="7">17073</strain>
    </source>
</reference>
<organism evidence="7 8">
    <name type="scientific">Candidatus Limisoma intestinavium</name>
    <dbReference type="NCBI Taxonomy" id="2840856"/>
    <lineage>
        <taxon>Bacteria</taxon>
        <taxon>Pseudomonadati</taxon>
        <taxon>Bacteroidota</taxon>
        <taxon>Bacteroidia</taxon>
        <taxon>Bacteroidales</taxon>
        <taxon>Candidatus Limisoma</taxon>
    </lineage>
</organism>
<feature type="transmembrane region" description="Helical" evidence="6">
    <location>
        <begin position="314"/>
        <end position="335"/>
    </location>
</feature>
<name>A0A9D1IL21_9BACT</name>
<dbReference type="AlphaFoldDB" id="A0A9D1IL21"/>
<comment type="caution">
    <text evidence="7">The sequence shown here is derived from an EMBL/GenBank/DDBJ whole genome shotgun (WGS) entry which is preliminary data.</text>
</comment>
<keyword evidence="5 6" id="KW-0472">Membrane</keyword>
<gene>
    <name evidence="7" type="ORF">IAD18_04590</name>
</gene>
<dbReference type="Proteomes" id="UP000824076">
    <property type="component" value="Unassembled WGS sequence"/>
</dbReference>